<evidence type="ECO:0000313" key="1">
    <source>
        <dbReference type="EMBL" id="KAF1759054.1"/>
    </source>
</evidence>
<dbReference type="GeneID" id="78776083"/>
<dbReference type="InterPro" id="IPR012337">
    <property type="entry name" value="RNaseH-like_sf"/>
</dbReference>
<sequence length="140" mass="16435">MNTNSLTPFIPCLLFSSSYSPTRRCSWPLYIDTKGTYASLRNGSKLALITIFDVLEKIVYELGNDQLKVIKRELKAVEEFRKMVTEDIFKKETMSDWTVRTFRHDQIHYAAMDVIALHYLNIEAKTFAISCWRLRMEWIG</sequence>
<organism evidence="1 2">
    <name type="scientific">Caenorhabditis remanei</name>
    <name type="common">Caenorhabditis vulgaris</name>
    <dbReference type="NCBI Taxonomy" id="31234"/>
    <lineage>
        <taxon>Eukaryota</taxon>
        <taxon>Metazoa</taxon>
        <taxon>Ecdysozoa</taxon>
        <taxon>Nematoda</taxon>
        <taxon>Chromadorea</taxon>
        <taxon>Rhabditida</taxon>
        <taxon>Rhabditina</taxon>
        <taxon>Rhabditomorpha</taxon>
        <taxon>Rhabditoidea</taxon>
        <taxon>Rhabditidae</taxon>
        <taxon>Peloderinae</taxon>
        <taxon>Caenorhabditis</taxon>
    </lineage>
</organism>
<proteinExistence type="predicted"/>
<name>A0A6A5GWP4_CAERE</name>
<evidence type="ECO:0000313" key="2">
    <source>
        <dbReference type="Proteomes" id="UP000483820"/>
    </source>
</evidence>
<reference evidence="1 2" key="1">
    <citation type="submission" date="2019-12" db="EMBL/GenBank/DDBJ databases">
        <title>Chromosome-level assembly of the Caenorhabditis remanei genome.</title>
        <authorList>
            <person name="Teterina A.A."/>
            <person name="Willis J.H."/>
            <person name="Phillips P.C."/>
        </authorList>
    </citation>
    <scope>NUCLEOTIDE SEQUENCE [LARGE SCALE GENOMIC DNA]</scope>
    <source>
        <strain evidence="1 2">PX506</strain>
        <tissue evidence="1">Whole organism</tissue>
    </source>
</reference>
<evidence type="ECO:0008006" key="3">
    <source>
        <dbReference type="Google" id="ProtNLM"/>
    </source>
</evidence>
<dbReference type="Gene3D" id="3.30.420.10">
    <property type="entry name" value="Ribonuclease H-like superfamily/Ribonuclease H"/>
    <property type="match status" value="1"/>
</dbReference>
<dbReference type="Proteomes" id="UP000483820">
    <property type="component" value="Chromosome IV"/>
</dbReference>
<accession>A0A6A5GWP4</accession>
<dbReference type="RefSeq" id="XP_053585702.1">
    <property type="nucleotide sequence ID" value="XM_053730930.1"/>
</dbReference>
<dbReference type="InterPro" id="IPR036397">
    <property type="entry name" value="RNaseH_sf"/>
</dbReference>
<dbReference type="GO" id="GO:0003676">
    <property type="term" value="F:nucleic acid binding"/>
    <property type="evidence" value="ECO:0007669"/>
    <property type="project" value="InterPro"/>
</dbReference>
<protein>
    <recommendedName>
        <fullName evidence="3">3'-5' exonuclease domain-containing protein</fullName>
    </recommendedName>
</protein>
<dbReference type="CTD" id="78776083"/>
<dbReference type="SUPFAM" id="SSF53098">
    <property type="entry name" value="Ribonuclease H-like"/>
    <property type="match status" value="1"/>
</dbReference>
<gene>
    <name evidence="1" type="ORF">GCK72_015514</name>
</gene>
<dbReference type="KEGG" id="crq:GCK72_015514"/>
<comment type="caution">
    <text evidence="1">The sequence shown here is derived from an EMBL/GenBank/DDBJ whole genome shotgun (WGS) entry which is preliminary data.</text>
</comment>
<dbReference type="AlphaFoldDB" id="A0A6A5GWP4"/>
<dbReference type="EMBL" id="WUAV01000004">
    <property type="protein sequence ID" value="KAF1759054.1"/>
    <property type="molecule type" value="Genomic_DNA"/>
</dbReference>